<comment type="caution">
    <text evidence="2">The sequence shown here is derived from an EMBL/GenBank/DDBJ whole genome shotgun (WGS) entry which is preliminary data.</text>
</comment>
<dbReference type="Pfam" id="PF05133">
    <property type="entry name" value="SPP1_portal"/>
    <property type="match status" value="1"/>
</dbReference>
<dbReference type="AlphaFoldDB" id="A0A917PP97"/>
<protein>
    <submittedName>
        <fullName evidence="2">Phage portal protein</fullName>
    </submittedName>
</protein>
<dbReference type="EMBL" id="BMNQ01000004">
    <property type="protein sequence ID" value="GGJ86033.1"/>
    <property type="molecule type" value="Genomic_DNA"/>
</dbReference>
<keyword evidence="3" id="KW-1185">Reference proteome</keyword>
<proteinExistence type="predicted"/>
<feature type="region of interest" description="Disordered" evidence="1">
    <location>
        <begin position="445"/>
        <end position="465"/>
    </location>
</feature>
<dbReference type="NCBIfam" id="TIGR01538">
    <property type="entry name" value="portal_SPP1"/>
    <property type="match status" value="1"/>
</dbReference>
<name>A0A917PP97_9BACI</name>
<feature type="compositionally biased region" description="Basic and acidic residues" evidence="1">
    <location>
        <begin position="445"/>
        <end position="455"/>
    </location>
</feature>
<dbReference type="Proteomes" id="UP000658382">
    <property type="component" value="Unassembled WGS sequence"/>
</dbReference>
<evidence type="ECO:0000313" key="2">
    <source>
        <dbReference type="EMBL" id="GGJ86033.1"/>
    </source>
</evidence>
<dbReference type="InterPro" id="IPR021145">
    <property type="entry name" value="Portal_protein_SPP1_Gp6-like"/>
</dbReference>
<reference evidence="2" key="2">
    <citation type="submission" date="2020-09" db="EMBL/GenBank/DDBJ databases">
        <authorList>
            <person name="Sun Q."/>
            <person name="Ohkuma M."/>
        </authorList>
    </citation>
    <scope>NUCLEOTIDE SEQUENCE</scope>
    <source>
        <strain evidence="2">JCM 12580</strain>
    </source>
</reference>
<organism evidence="2 3">
    <name type="scientific">Lentibacillus kapialis</name>
    <dbReference type="NCBI Taxonomy" id="340214"/>
    <lineage>
        <taxon>Bacteria</taxon>
        <taxon>Bacillati</taxon>
        <taxon>Bacillota</taxon>
        <taxon>Bacilli</taxon>
        <taxon>Bacillales</taxon>
        <taxon>Bacillaceae</taxon>
        <taxon>Lentibacillus</taxon>
    </lineage>
</organism>
<dbReference type="InterPro" id="IPR006428">
    <property type="entry name" value="Portal_SPP1-type"/>
</dbReference>
<evidence type="ECO:0000313" key="3">
    <source>
        <dbReference type="Proteomes" id="UP000658382"/>
    </source>
</evidence>
<sequence>MAKETKRRFDPEANKVYTYPDIETLLENTKDLADFVNHHQSNQVPRLSELDDYYLGYNRTILQRKRRKEEHMADHRAAHNHARYVSQFVVGYLTGNPIKVTHEDENVQQIVKELNDTNEADALNSELTLDCSVYGRAYELVFRDQNDQNRFILLSPLDTFIIHDDTVEQKPIAGVRYRTQQVADESRLIVELYTPNRINTYHAASDTAEYSLEKEEKHYFGGVPIIEYQNNRFRQGDYENVLDLIDLYDAAQSDTANYMTDLNDAMLKIIGDVELGTDEAKEMKESNIIFLKPGTDQDGKEQNVEADYIYKQYDVSGSEAYKTRIESDIHKFTNTPDMNDENFAGQQTGEAMKYKLFGLEQIRATKERYFKRSMRNRYRLINNVSATGSELPAGALENIMIEFTPNFPKNTKEQVDIFNSLGGEVSNETKLEQYPFEVDIEEEQKRLAAERERTRQASSYMDVES</sequence>
<reference evidence="2" key="1">
    <citation type="journal article" date="2014" name="Int. J. Syst. Evol. Microbiol.">
        <title>Complete genome sequence of Corynebacterium casei LMG S-19264T (=DSM 44701T), isolated from a smear-ripened cheese.</title>
        <authorList>
            <consortium name="US DOE Joint Genome Institute (JGI-PGF)"/>
            <person name="Walter F."/>
            <person name="Albersmeier A."/>
            <person name="Kalinowski J."/>
            <person name="Ruckert C."/>
        </authorList>
    </citation>
    <scope>NUCLEOTIDE SEQUENCE</scope>
    <source>
        <strain evidence="2">JCM 12580</strain>
    </source>
</reference>
<accession>A0A917PP97</accession>
<dbReference type="RefSeq" id="WP_188631555.1">
    <property type="nucleotide sequence ID" value="NZ_BMNQ01000004.1"/>
</dbReference>
<evidence type="ECO:0000256" key="1">
    <source>
        <dbReference type="SAM" id="MobiDB-lite"/>
    </source>
</evidence>
<gene>
    <name evidence="2" type="ORF">GCM10007063_05670</name>
</gene>